<dbReference type="EMBL" id="OZ075144">
    <property type="protein sequence ID" value="CAL5041869.1"/>
    <property type="molecule type" value="Genomic_DNA"/>
</dbReference>
<proteinExistence type="predicted"/>
<dbReference type="AlphaFoldDB" id="A0ABC9DN40"/>
<dbReference type="Proteomes" id="UP001497457">
    <property type="component" value="Chromosome 34rd"/>
</dbReference>
<organism evidence="2 3">
    <name type="scientific">Urochloa decumbens</name>
    <dbReference type="NCBI Taxonomy" id="240449"/>
    <lineage>
        <taxon>Eukaryota</taxon>
        <taxon>Viridiplantae</taxon>
        <taxon>Streptophyta</taxon>
        <taxon>Embryophyta</taxon>
        <taxon>Tracheophyta</taxon>
        <taxon>Spermatophyta</taxon>
        <taxon>Magnoliopsida</taxon>
        <taxon>Liliopsida</taxon>
        <taxon>Poales</taxon>
        <taxon>Poaceae</taxon>
        <taxon>PACMAD clade</taxon>
        <taxon>Panicoideae</taxon>
        <taxon>Panicodae</taxon>
        <taxon>Paniceae</taxon>
        <taxon>Melinidinae</taxon>
        <taxon>Urochloa</taxon>
    </lineage>
</organism>
<accession>A0ABC9DN40</accession>
<sequence length="221" mass="22765">MGSGLSSTHHHHRRSTASLHQPPSAAPAPALVVAADGSLLEFAPASSPVSASEVLGANAADHGRFFLCSSDALYFDADVPALGADELLRPGQIYFVLPATMLGRPLSSADMAALAVRASDALSAPARTAGSKSNNGRARRGGVGFGVTKARVVPAMHHADGDEAAEVNEKLNQRTLGGFETAASSRSPAARVTKASARTVPAARTPMRRALSTIMEMEDAD</sequence>
<dbReference type="Pfam" id="PF14009">
    <property type="entry name" value="PADRE"/>
    <property type="match status" value="1"/>
</dbReference>
<gene>
    <name evidence="2" type="ORF">URODEC1_LOCUS86898</name>
</gene>
<dbReference type="InterPro" id="IPR025322">
    <property type="entry name" value="PADRE_dom"/>
</dbReference>
<name>A0ABC9DN40_9POAL</name>
<dbReference type="PANTHER" id="PTHR33052">
    <property type="entry name" value="DUF4228 DOMAIN PROTEIN-RELATED"/>
    <property type="match status" value="1"/>
</dbReference>
<feature type="region of interest" description="Disordered" evidence="1">
    <location>
        <begin position="1"/>
        <end position="24"/>
    </location>
</feature>
<protein>
    <submittedName>
        <fullName evidence="2">Uncharacterized protein</fullName>
    </submittedName>
</protein>
<evidence type="ECO:0000313" key="2">
    <source>
        <dbReference type="EMBL" id="CAL5041869.1"/>
    </source>
</evidence>
<keyword evidence="3" id="KW-1185">Reference proteome</keyword>
<reference evidence="2" key="1">
    <citation type="submission" date="2024-10" db="EMBL/GenBank/DDBJ databases">
        <authorList>
            <person name="Ryan C."/>
        </authorList>
    </citation>
    <scope>NUCLEOTIDE SEQUENCE [LARGE SCALE GENOMIC DNA]</scope>
</reference>
<evidence type="ECO:0000256" key="1">
    <source>
        <dbReference type="SAM" id="MobiDB-lite"/>
    </source>
</evidence>
<evidence type="ECO:0000313" key="3">
    <source>
        <dbReference type="Proteomes" id="UP001497457"/>
    </source>
</evidence>